<keyword evidence="2" id="KW-1185">Reference proteome</keyword>
<protein>
    <submittedName>
        <fullName evidence="1">Copper resistance protein CopZ</fullName>
    </submittedName>
</protein>
<dbReference type="EMBL" id="CP029188">
    <property type="protein sequence ID" value="AWI29878.1"/>
    <property type="molecule type" value="Genomic_DNA"/>
</dbReference>
<reference evidence="1 2" key="1">
    <citation type="submission" date="2018-05" db="EMBL/GenBank/DDBJ databases">
        <title>Complete genome sequence of sponge-derived Streptomyces sp. HNM0039.</title>
        <authorList>
            <person name="Huang X."/>
            <person name="Zhou S."/>
        </authorList>
    </citation>
    <scope>NUCLEOTIDE SEQUENCE [LARGE SCALE GENOMIC DNA]</scope>
    <source>
        <strain evidence="1 2">HNM0039</strain>
    </source>
</reference>
<dbReference type="Pfam" id="PF04314">
    <property type="entry name" value="PCuAC"/>
    <property type="match status" value="1"/>
</dbReference>
<dbReference type="RefSeq" id="WP_108906725.1">
    <property type="nucleotide sequence ID" value="NZ_CP029188.1"/>
</dbReference>
<dbReference type="OrthoDB" id="9796962at2"/>
<gene>
    <name evidence="1" type="ORF">DDW44_14700</name>
</gene>
<dbReference type="SUPFAM" id="SSF110087">
    <property type="entry name" value="DR1885-like metal-binding protein"/>
    <property type="match status" value="1"/>
</dbReference>
<dbReference type="InterPro" id="IPR058248">
    <property type="entry name" value="Lxx211020-like"/>
</dbReference>
<dbReference type="PANTHER" id="PTHR36302:SF1">
    <property type="entry name" value="COPPER CHAPERONE PCU(A)C"/>
    <property type="match status" value="1"/>
</dbReference>
<dbReference type="KEGG" id="stir:DDW44_14700"/>
<organism evidence="1 2">
    <name type="scientific">Streptomyces tirandamycinicus</name>
    <dbReference type="NCBI Taxonomy" id="2174846"/>
    <lineage>
        <taxon>Bacteria</taxon>
        <taxon>Bacillati</taxon>
        <taxon>Actinomycetota</taxon>
        <taxon>Actinomycetes</taxon>
        <taxon>Kitasatosporales</taxon>
        <taxon>Streptomycetaceae</taxon>
        <taxon>Streptomyces</taxon>
    </lineage>
</organism>
<proteinExistence type="predicted"/>
<accession>A0A2S1SU17</accession>
<dbReference type="AlphaFoldDB" id="A0A2S1SU17"/>
<sequence>MTRRAASALAGPRAASSLVSRRGASALVSRRGASVLAAALALSAGLGLAGCSASAPELKAGGAFMPQPVGDMAAGFLTVVNEGDAADRLTSVTSSLSDDVQLHEAKDGRMQQVTSLPVPANGELKLERGGDHLMFLGIKKQPKQGEEVDVELHFEKSEPITVQLPVKDRTHNPDHH</sequence>
<dbReference type="InterPro" id="IPR036182">
    <property type="entry name" value="PCuAC_sf"/>
</dbReference>
<name>A0A2S1SU17_9ACTN</name>
<dbReference type="PANTHER" id="PTHR36302">
    <property type="entry name" value="BLR7088 PROTEIN"/>
    <property type="match status" value="1"/>
</dbReference>
<dbReference type="InterPro" id="IPR007410">
    <property type="entry name" value="LpqE-like"/>
</dbReference>
<evidence type="ECO:0000313" key="2">
    <source>
        <dbReference type="Proteomes" id="UP000244900"/>
    </source>
</evidence>
<evidence type="ECO:0000313" key="1">
    <source>
        <dbReference type="EMBL" id="AWI29878.1"/>
    </source>
</evidence>
<dbReference type="Proteomes" id="UP000244900">
    <property type="component" value="Chromosome"/>
</dbReference>
<dbReference type="Gene3D" id="2.60.40.1890">
    <property type="entry name" value="PCu(A)C copper chaperone"/>
    <property type="match status" value="1"/>
</dbReference>